<comment type="caution">
    <text evidence="2">The sequence shown here is derived from an EMBL/GenBank/DDBJ whole genome shotgun (WGS) entry which is preliminary data.</text>
</comment>
<reference evidence="2" key="1">
    <citation type="journal article" date="2023" name="Mol. Phylogenet. Evol.">
        <title>Genome-scale phylogeny and comparative genomics of the fungal order Sordariales.</title>
        <authorList>
            <person name="Hensen N."/>
            <person name="Bonometti L."/>
            <person name="Westerberg I."/>
            <person name="Brannstrom I.O."/>
            <person name="Guillou S."/>
            <person name="Cros-Aarteil S."/>
            <person name="Calhoun S."/>
            <person name="Haridas S."/>
            <person name="Kuo A."/>
            <person name="Mondo S."/>
            <person name="Pangilinan J."/>
            <person name="Riley R."/>
            <person name="LaButti K."/>
            <person name="Andreopoulos B."/>
            <person name="Lipzen A."/>
            <person name="Chen C."/>
            <person name="Yan M."/>
            <person name="Daum C."/>
            <person name="Ng V."/>
            <person name="Clum A."/>
            <person name="Steindorff A."/>
            <person name="Ohm R.A."/>
            <person name="Martin F."/>
            <person name="Silar P."/>
            <person name="Natvig D.O."/>
            <person name="Lalanne C."/>
            <person name="Gautier V."/>
            <person name="Ament-Velasquez S.L."/>
            <person name="Kruys A."/>
            <person name="Hutchinson M.I."/>
            <person name="Powell A.J."/>
            <person name="Barry K."/>
            <person name="Miller A.N."/>
            <person name="Grigoriev I.V."/>
            <person name="Debuchy R."/>
            <person name="Gladieux P."/>
            <person name="Hiltunen Thoren M."/>
            <person name="Johannesson H."/>
        </authorList>
    </citation>
    <scope>NUCLEOTIDE SEQUENCE</scope>
    <source>
        <strain evidence="2">CBS 958.72</strain>
    </source>
</reference>
<feature type="compositionally biased region" description="Low complexity" evidence="1">
    <location>
        <begin position="199"/>
        <end position="219"/>
    </location>
</feature>
<feature type="region of interest" description="Disordered" evidence="1">
    <location>
        <begin position="83"/>
        <end position="103"/>
    </location>
</feature>
<organism evidence="2 3">
    <name type="scientific">Lasiosphaeria ovina</name>
    <dbReference type="NCBI Taxonomy" id="92902"/>
    <lineage>
        <taxon>Eukaryota</taxon>
        <taxon>Fungi</taxon>
        <taxon>Dikarya</taxon>
        <taxon>Ascomycota</taxon>
        <taxon>Pezizomycotina</taxon>
        <taxon>Sordariomycetes</taxon>
        <taxon>Sordariomycetidae</taxon>
        <taxon>Sordariales</taxon>
        <taxon>Lasiosphaeriaceae</taxon>
        <taxon>Lasiosphaeria</taxon>
    </lineage>
</organism>
<sequence length="219" mass="23457">MRARFPRNALGNNSIGRWPISCGIPSSANSLSLSPHSKGALAEFHSRPAPAASQIRSGTANMEGRADGGTFLCKEHLSAAHQRACPSSQRRARQGRQGRQQQPATLRRLLCVPVACLVETAQPNNLQHTATPLQLCMYGYGLWTYIAHLAVSITQGTPKRLSGSHLPRRHIDPGGPGNPRSPFGRGMSITCPGNMGMRASSTTSHPYSSAHSASYLSSH</sequence>
<name>A0AAE0KBB6_9PEZI</name>
<accession>A0AAE0KBB6</accession>
<evidence type="ECO:0000313" key="3">
    <source>
        <dbReference type="Proteomes" id="UP001287356"/>
    </source>
</evidence>
<evidence type="ECO:0000313" key="2">
    <source>
        <dbReference type="EMBL" id="KAK3372860.1"/>
    </source>
</evidence>
<reference evidence="2" key="2">
    <citation type="submission" date="2023-06" db="EMBL/GenBank/DDBJ databases">
        <authorList>
            <consortium name="Lawrence Berkeley National Laboratory"/>
            <person name="Haridas S."/>
            <person name="Hensen N."/>
            <person name="Bonometti L."/>
            <person name="Westerberg I."/>
            <person name="Brannstrom I.O."/>
            <person name="Guillou S."/>
            <person name="Cros-Aarteil S."/>
            <person name="Calhoun S."/>
            <person name="Kuo A."/>
            <person name="Mondo S."/>
            <person name="Pangilinan J."/>
            <person name="Riley R."/>
            <person name="Labutti K."/>
            <person name="Andreopoulos B."/>
            <person name="Lipzen A."/>
            <person name="Chen C."/>
            <person name="Yanf M."/>
            <person name="Daum C."/>
            <person name="Ng V."/>
            <person name="Clum A."/>
            <person name="Steindorff A."/>
            <person name="Ohm R."/>
            <person name="Martin F."/>
            <person name="Silar P."/>
            <person name="Natvig D."/>
            <person name="Lalanne C."/>
            <person name="Gautier V."/>
            <person name="Ament-Velasquez S.L."/>
            <person name="Kruys A."/>
            <person name="Hutchinson M.I."/>
            <person name="Powell A.J."/>
            <person name="Barry K."/>
            <person name="Miller A.N."/>
            <person name="Grigoriev I.V."/>
            <person name="Debuchy R."/>
            <person name="Gladieux P."/>
            <person name="Thoren M.H."/>
            <person name="Johannesson H."/>
        </authorList>
    </citation>
    <scope>NUCLEOTIDE SEQUENCE</scope>
    <source>
        <strain evidence="2">CBS 958.72</strain>
    </source>
</reference>
<keyword evidence="3" id="KW-1185">Reference proteome</keyword>
<feature type="region of interest" description="Disordered" evidence="1">
    <location>
        <begin position="158"/>
        <end position="219"/>
    </location>
</feature>
<protein>
    <submittedName>
        <fullName evidence="2">Uncharacterized protein</fullName>
    </submittedName>
</protein>
<dbReference type="AlphaFoldDB" id="A0AAE0KBB6"/>
<dbReference type="EMBL" id="JAULSN010000004">
    <property type="protein sequence ID" value="KAK3372860.1"/>
    <property type="molecule type" value="Genomic_DNA"/>
</dbReference>
<proteinExistence type="predicted"/>
<dbReference type="Proteomes" id="UP001287356">
    <property type="component" value="Unassembled WGS sequence"/>
</dbReference>
<gene>
    <name evidence="2" type="ORF">B0T24DRAFT_245973</name>
</gene>
<evidence type="ECO:0000256" key="1">
    <source>
        <dbReference type="SAM" id="MobiDB-lite"/>
    </source>
</evidence>